<evidence type="ECO:0000259" key="2">
    <source>
        <dbReference type="Pfam" id="PF03413"/>
    </source>
</evidence>
<dbReference type="InterPro" id="IPR048402">
    <property type="entry name" value="YpeB_N"/>
</dbReference>
<dbReference type="Pfam" id="PF14620">
    <property type="entry name" value="YPEB_PepSY1-2"/>
    <property type="match status" value="1"/>
</dbReference>
<gene>
    <name evidence="5" type="primary">ypeB</name>
    <name evidence="5" type="ORF">ACFS5P_14120</name>
</gene>
<dbReference type="Pfam" id="PF20769">
    <property type="entry name" value="YPEB_N"/>
    <property type="match status" value="1"/>
</dbReference>
<dbReference type="RefSeq" id="WP_204727709.1">
    <property type="nucleotide sequence ID" value="NZ_JAFBDK010000001.1"/>
</dbReference>
<feature type="domain" description="PepSY" evidence="2">
    <location>
        <begin position="374"/>
        <end position="434"/>
    </location>
</feature>
<protein>
    <submittedName>
        <fullName evidence="5">Germination protein YpeB</fullName>
    </submittedName>
</protein>
<evidence type="ECO:0000313" key="6">
    <source>
        <dbReference type="Proteomes" id="UP001597561"/>
    </source>
</evidence>
<keyword evidence="1" id="KW-0732">Signal</keyword>
<dbReference type="NCBIfam" id="TIGR02889">
    <property type="entry name" value="spore_YpeB"/>
    <property type="match status" value="1"/>
</dbReference>
<evidence type="ECO:0000256" key="1">
    <source>
        <dbReference type="SAM" id="SignalP"/>
    </source>
</evidence>
<proteinExistence type="predicted"/>
<dbReference type="InterPro" id="IPR014239">
    <property type="entry name" value="YpeB_PepSY1-2"/>
</dbReference>
<dbReference type="EMBL" id="JBHUPG010000027">
    <property type="protein sequence ID" value="MFD2913018.1"/>
    <property type="molecule type" value="Genomic_DNA"/>
</dbReference>
<keyword evidence="6" id="KW-1185">Reference proteome</keyword>
<dbReference type="Proteomes" id="UP001597561">
    <property type="component" value="Unassembled WGS sequence"/>
</dbReference>
<evidence type="ECO:0000313" key="5">
    <source>
        <dbReference type="EMBL" id="MFD2913018.1"/>
    </source>
</evidence>
<dbReference type="Pfam" id="PF03413">
    <property type="entry name" value="PepSY"/>
    <property type="match status" value="1"/>
</dbReference>
<comment type="caution">
    <text evidence="5">The sequence shown here is derived from an EMBL/GenBank/DDBJ whole genome shotgun (WGS) entry which is preliminary data.</text>
</comment>
<sequence length="436" mass="49451">MKKKKMILIILFLCAFIATAAAAYQKGQVQALETHMENQYQRAFHEMTFQMDLLHDEIGSTLAMNGGRTLTPALTEVWRLTSMIHSDIGQLPLGILPFSEMEKFLMKIGEFSYRTSVRDLSSEPLTGEEYDKLKQLYSQSADIQTELRNIQERILNEELSWLDLEELMATGDAKAQPVVDGFAKVDGNVKGYASETFAPTEQETASMRRKQLQHLSGNEITEQEALKIAESFSETALDQPEVTKSKKGSPYPFITVREQDENFSMDLSLKGGYPLYLIKDREIKNTSLSLNEASAEAEAFLKKNKLTDLKLDQAQQTDHSASFTFVKYLEDENVWVLDDSVYLKVALDNGEVLGFTGFDYWAGYGDIEIPEPSLSETEALSLLHSDFKNGETRMTLIRNEFDEHVLCFEFTGVSNDETYRIYINAETGQEEKVEKL</sequence>
<feature type="domain" description="Sporulation protein YpeB PepSY1 and PepSY2" evidence="3">
    <location>
        <begin position="180"/>
        <end position="362"/>
    </location>
</feature>
<accession>A0ABW5ZJB6</accession>
<evidence type="ECO:0000259" key="3">
    <source>
        <dbReference type="Pfam" id="PF14620"/>
    </source>
</evidence>
<name>A0ABW5ZJB6_9BACL</name>
<dbReference type="InterPro" id="IPR025711">
    <property type="entry name" value="PepSY"/>
</dbReference>
<feature type="signal peptide" evidence="1">
    <location>
        <begin position="1"/>
        <end position="20"/>
    </location>
</feature>
<organism evidence="5 6">
    <name type="scientific">Jeotgalibacillus terrae</name>
    <dbReference type="NCBI Taxonomy" id="587735"/>
    <lineage>
        <taxon>Bacteria</taxon>
        <taxon>Bacillati</taxon>
        <taxon>Bacillota</taxon>
        <taxon>Bacilli</taxon>
        <taxon>Bacillales</taxon>
        <taxon>Caryophanaceae</taxon>
        <taxon>Jeotgalibacillus</taxon>
    </lineage>
</organism>
<evidence type="ECO:0000259" key="4">
    <source>
        <dbReference type="Pfam" id="PF20769"/>
    </source>
</evidence>
<feature type="domain" description="Sporulation protein YpeB N-terminal" evidence="4">
    <location>
        <begin position="30"/>
        <end position="163"/>
    </location>
</feature>
<reference evidence="6" key="1">
    <citation type="journal article" date="2019" name="Int. J. Syst. Evol. Microbiol.">
        <title>The Global Catalogue of Microorganisms (GCM) 10K type strain sequencing project: providing services to taxonomists for standard genome sequencing and annotation.</title>
        <authorList>
            <consortium name="The Broad Institute Genomics Platform"/>
            <consortium name="The Broad Institute Genome Sequencing Center for Infectious Disease"/>
            <person name="Wu L."/>
            <person name="Ma J."/>
        </authorList>
    </citation>
    <scope>NUCLEOTIDE SEQUENCE [LARGE SCALE GENOMIC DNA]</scope>
    <source>
        <strain evidence="6">KCTC 13528</strain>
    </source>
</reference>
<feature type="chain" id="PRO_5045891090" evidence="1">
    <location>
        <begin position="21"/>
        <end position="436"/>
    </location>
</feature>